<dbReference type="SMART" id="SM00255">
    <property type="entry name" value="TIR"/>
    <property type="match status" value="1"/>
</dbReference>
<dbReference type="InterPro" id="IPR000157">
    <property type="entry name" value="TIR_dom"/>
</dbReference>
<dbReference type="OrthoDB" id="6160824at2759"/>
<dbReference type="Proteomes" id="UP000516437">
    <property type="component" value="Unassembled WGS sequence"/>
</dbReference>
<protein>
    <recommendedName>
        <fullName evidence="1">ADP-ribosyl cyclase/cyclic ADP-ribose hydrolase</fullName>
        <ecNumber evidence="1">3.2.2.6</ecNumber>
    </recommendedName>
</protein>
<evidence type="ECO:0000313" key="7">
    <source>
        <dbReference type="Proteomes" id="UP000516437"/>
    </source>
</evidence>
<evidence type="ECO:0000259" key="5">
    <source>
        <dbReference type="PROSITE" id="PS50104"/>
    </source>
</evidence>
<dbReference type="SUPFAM" id="SSF52200">
    <property type="entry name" value="Toll/Interleukin receptor TIR domain"/>
    <property type="match status" value="1"/>
</dbReference>
<dbReference type="EC" id="3.2.2.6" evidence="1"/>
<dbReference type="Pfam" id="PF01582">
    <property type="entry name" value="TIR"/>
    <property type="match status" value="1"/>
</dbReference>
<reference evidence="6 7" key="1">
    <citation type="journal article" date="2019" name="Plant Biotechnol. J.">
        <title>The red bayberry genome and genetic basis of sex determination.</title>
        <authorList>
            <person name="Jia H.M."/>
            <person name="Jia H.J."/>
            <person name="Cai Q.L."/>
            <person name="Wang Y."/>
            <person name="Zhao H.B."/>
            <person name="Yang W.F."/>
            <person name="Wang G.Y."/>
            <person name="Li Y.H."/>
            <person name="Zhan D.L."/>
            <person name="Shen Y.T."/>
            <person name="Niu Q.F."/>
            <person name="Chang L."/>
            <person name="Qiu J."/>
            <person name="Zhao L."/>
            <person name="Xie H.B."/>
            <person name="Fu W.Y."/>
            <person name="Jin J."/>
            <person name="Li X.W."/>
            <person name="Jiao Y."/>
            <person name="Zhou C.C."/>
            <person name="Tu T."/>
            <person name="Chai C.Y."/>
            <person name="Gao J.L."/>
            <person name="Fan L.J."/>
            <person name="van de Weg E."/>
            <person name="Wang J.Y."/>
            <person name="Gao Z.S."/>
        </authorList>
    </citation>
    <scope>NUCLEOTIDE SEQUENCE [LARGE SCALE GENOMIC DNA]</scope>
    <source>
        <tissue evidence="6">Leaves</tissue>
    </source>
</reference>
<feature type="domain" description="TIR" evidence="5">
    <location>
        <begin position="68"/>
        <end position="193"/>
    </location>
</feature>
<keyword evidence="7" id="KW-1185">Reference proteome</keyword>
<name>A0A6A1WT33_9ROSI</name>
<organism evidence="6 7">
    <name type="scientific">Morella rubra</name>
    <name type="common">Chinese bayberry</name>
    <dbReference type="NCBI Taxonomy" id="262757"/>
    <lineage>
        <taxon>Eukaryota</taxon>
        <taxon>Viridiplantae</taxon>
        <taxon>Streptophyta</taxon>
        <taxon>Embryophyta</taxon>
        <taxon>Tracheophyta</taxon>
        <taxon>Spermatophyta</taxon>
        <taxon>Magnoliopsida</taxon>
        <taxon>eudicotyledons</taxon>
        <taxon>Gunneridae</taxon>
        <taxon>Pentapetalae</taxon>
        <taxon>rosids</taxon>
        <taxon>fabids</taxon>
        <taxon>Fagales</taxon>
        <taxon>Myricaceae</taxon>
        <taxon>Morella</taxon>
    </lineage>
</organism>
<dbReference type="Gene3D" id="3.40.50.10140">
    <property type="entry name" value="Toll/interleukin-1 receptor homology (TIR) domain"/>
    <property type="match status" value="1"/>
</dbReference>
<gene>
    <name evidence="6" type="ORF">CJ030_MR6G003735</name>
</gene>
<dbReference type="InterPro" id="IPR035897">
    <property type="entry name" value="Toll_tir_struct_dom_sf"/>
</dbReference>
<dbReference type="EMBL" id="RXIC02000001">
    <property type="protein sequence ID" value="KAB1228344.1"/>
    <property type="molecule type" value="Genomic_DNA"/>
</dbReference>
<keyword evidence="2" id="KW-0378">Hydrolase</keyword>
<sequence>MDMDARRWRTALSEAADCKDWIVESVAEGDTESKLISDIVEEVMFTCSSFPKAFETLPPFSKIPSNCWNYDAFLSFRGKDTGKTFTDHLNSALRHAGISTFLADDKLTRGENISTGLNNAIRGSSVSIVVFSKGYASSKWCLDEIAEIMQCMENRGHSFLPIFFNVSPSDVCNQTGAFAKAFARHKRSLRQKG</sequence>
<keyword evidence="3" id="KW-0520">NAD</keyword>
<dbReference type="PANTHER" id="PTHR32009">
    <property type="entry name" value="TMV RESISTANCE PROTEIN N-LIKE"/>
    <property type="match status" value="1"/>
</dbReference>
<dbReference type="AlphaFoldDB" id="A0A6A1WT33"/>
<evidence type="ECO:0000256" key="3">
    <source>
        <dbReference type="ARBA" id="ARBA00023027"/>
    </source>
</evidence>
<comment type="catalytic activity">
    <reaction evidence="4">
        <text>NAD(+) + H2O = ADP-D-ribose + nicotinamide + H(+)</text>
        <dbReference type="Rhea" id="RHEA:16301"/>
        <dbReference type="ChEBI" id="CHEBI:15377"/>
        <dbReference type="ChEBI" id="CHEBI:15378"/>
        <dbReference type="ChEBI" id="CHEBI:17154"/>
        <dbReference type="ChEBI" id="CHEBI:57540"/>
        <dbReference type="ChEBI" id="CHEBI:57967"/>
        <dbReference type="EC" id="3.2.2.6"/>
    </reaction>
    <physiologicalReaction direction="left-to-right" evidence="4">
        <dbReference type="Rhea" id="RHEA:16302"/>
    </physiologicalReaction>
</comment>
<comment type="caution">
    <text evidence="6">The sequence shown here is derived from an EMBL/GenBank/DDBJ whole genome shotgun (WGS) entry which is preliminary data.</text>
</comment>
<evidence type="ECO:0000313" key="6">
    <source>
        <dbReference type="EMBL" id="KAB1228344.1"/>
    </source>
</evidence>
<dbReference type="GO" id="GO:0061809">
    <property type="term" value="F:NAD+ nucleosidase activity, cyclic ADP-ribose generating"/>
    <property type="evidence" value="ECO:0007669"/>
    <property type="project" value="UniProtKB-EC"/>
</dbReference>
<evidence type="ECO:0000256" key="2">
    <source>
        <dbReference type="ARBA" id="ARBA00022801"/>
    </source>
</evidence>
<dbReference type="PROSITE" id="PS50104">
    <property type="entry name" value="TIR"/>
    <property type="match status" value="1"/>
</dbReference>
<dbReference type="PANTHER" id="PTHR32009:SF39">
    <property type="entry name" value="TIR DOMAIN-CONTAINING PROTEIN"/>
    <property type="match status" value="1"/>
</dbReference>
<dbReference type="GO" id="GO:0007165">
    <property type="term" value="P:signal transduction"/>
    <property type="evidence" value="ECO:0007669"/>
    <property type="project" value="InterPro"/>
</dbReference>
<proteinExistence type="predicted"/>
<evidence type="ECO:0000256" key="1">
    <source>
        <dbReference type="ARBA" id="ARBA00011982"/>
    </source>
</evidence>
<accession>A0A6A1WT33</accession>
<evidence type="ECO:0000256" key="4">
    <source>
        <dbReference type="ARBA" id="ARBA00047304"/>
    </source>
</evidence>